<dbReference type="EMBL" id="JARJCN010000004">
    <property type="protein sequence ID" value="KAJ7101404.1"/>
    <property type="molecule type" value="Genomic_DNA"/>
</dbReference>
<organism evidence="1 2">
    <name type="scientific">Mycena belliarum</name>
    <dbReference type="NCBI Taxonomy" id="1033014"/>
    <lineage>
        <taxon>Eukaryota</taxon>
        <taxon>Fungi</taxon>
        <taxon>Dikarya</taxon>
        <taxon>Basidiomycota</taxon>
        <taxon>Agaricomycotina</taxon>
        <taxon>Agaricomycetes</taxon>
        <taxon>Agaricomycetidae</taxon>
        <taxon>Agaricales</taxon>
        <taxon>Marasmiineae</taxon>
        <taxon>Mycenaceae</taxon>
        <taxon>Mycena</taxon>
    </lineage>
</organism>
<dbReference type="PANTHER" id="PTHR33099">
    <property type="entry name" value="FE2OG DIOXYGENASE DOMAIN-CONTAINING PROTEIN"/>
    <property type="match status" value="1"/>
</dbReference>
<evidence type="ECO:0000313" key="2">
    <source>
        <dbReference type="Proteomes" id="UP001222325"/>
    </source>
</evidence>
<dbReference type="Proteomes" id="UP001222325">
    <property type="component" value="Unassembled WGS sequence"/>
</dbReference>
<keyword evidence="2" id="KW-1185">Reference proteome</keyword>
<accession>A0AAD6UHG9</accession>
<reference evidence="1" key="1">
    <citation type="submission" date="2023-03" db="EMBL/GenBank/DDBJ databases">
        <title>Massive genome expansion in bonnet fungi (Mycena s.s.) driven by repeated elements and novel gene families across ecological guilds.</title>
        <authorList>
            <consortium name="Lawrence Berkeley National Laboratory"/>
            <person name="Harder C.B."/>
            <person name="Miyauchi S."/>
            <person name="Viragh M."/>
            <person name="Kuo A."/>
            <person name="Thoen E."/>
            <person name="Andreopoulos B."/>
            <person name="Lu D."/>
            <person name="Skrede I."/>
            <person name="Drula E."/>
            <person name="Henrissat B."/>
            <person name="Morin E."/>
            <person name="Kohler A."/>
            <person name="Barry K."/>
            <person name="LaButti K."/>
            <person name="Morin E."/>
            <person name="Salamov A."/>
            <person name="Lipzen A."/>
            <person name="Mereny Z."/>
            <person name="Hegedus B."/>
            <person name="Baldrian P."/>
            <person name="Stursova M."/>
            <person name="Weitz H."/>
            <person name="Taylor A."/>
            <person name="Grigoriev I.V."/>
            <person name="Nagy L.G."/>
            <person name="Martin F."/>
            <person name="Kauserud H."/>
        </authorList>
    </citation>
    <scope>NUCLEOTIDE SEQUENCE</scope>
    <source>
        <strain evidence="1">CBHHK173m</strain>
    </source>
</reference>
<protein>
    <submittedName>
        <fullName evidence="1">Uncharacterized protein</fullName>
    </submittedName>
</protein>
<evidence type="ECO:0000313" key="1">
    <source>
        <dbReference type="EMBL" id="KAJ7101404.1"/>
    </source>
</evidence>
<name>A0AAD6UHG9_9AGAR</name>
<gene>
    <name evidence="1" type="ORF">B0H15DRAFT_927201</name>
</gene>
<comment type="caution">
    <text evidence="1">The sequence shown here is derived from an EMBL/GenBank/DDBJ whole genome shotgun (WGS) entry which is preliminary data.</text>
</comment>
<dbReference type="PANTHER" id="PTHR33099:SF7">
    <property type="entry name" value="MYND-TYPE DOMAIN-CONTAINING PROTEIN"/>
    <property type="match status" value="1"/>
</dbReference>
<sequence length="1341" mass="147965">MNTCGHWSHPVNTWSKWYSIQYSIQRDFEAALTEGFYFDGVFAFSTRYLMNAAPNPFLNIDGLGAVGIPLSERDARAIISVSAPACGSSSSHSTPGIWEIPADKIHFYNPAWDAWIQTKAGVAAAKALSASSSVLPSFSFKKLVIHEVSAQTIHHKDPINEDAANTKIGDFVTILPSFFQGAQLHLRHAGQTKSLNFAQQSGLSTSIVAAYSGVQHTMSGVTSGYRLSLVYDIVQPITHAEQRPMLPEMQGALRKLYNVMTSWKKDTSGEAPKSLGCLLQHKYPGTASLHAQSLAGADALLISHLYPLARQLKFRLYLAQVRLTVTTTAEADDPGYGHRGRGGCWGGHGYSSDEGEFGDMDSEIDVAEFEDDDDSSEEALEITRVVDLHGMPVTVDLDLEAEYLLNGTLTEQDPDTEKFEREDRTTATRTKVYNGTVLLIWPKDGDVDLSVAVGDIYDYACHALGVSLTVAPTKREEKLIEQLLAYCQTRPQETKLPRVVQVLRECADRWNDVKVLLRALRACSVDKNTHFLGVEGFVSAYQAFGWAPLKDFCGDAMKNDISNGRRYALLVRLTQMAREEEDVEVSAWCTAGLETILRFLGKVNAAQVPWLVHMGLSRGVEFLRNVILPQLQAQNLHGAFWIPFIQRIQESIRTAPAASSPLFCDLFVRCVSEVIRTLHAFPTQVVHTRTGSHAQQRREKNPMDIFNVLKLCVETKNEVLCGRVFAKMRDAARLDDFHPESPPWQYYADVCPRLIGLISHSALRPADVSIIFRPFFVDVMDSMVSTQFALAHTTSNGKTITPCPLDEQHRSILMLAARHAGGIVALKERLTADVLKGHDASTHRALAMAVAKGFPKDKLQDVDALGAYTELTGALVRAAIATLSAPFPTRIVPNRHGYPYQTSARHGKNSAPILEAVKLCLDTQNEALRGDFLPEFPPWLYYLELVPSLAQCLQSVAATPAINAAFHPFFVDAIDSMISAQRTAARGKTVTPCSLNDQHRAIIMLAARKAGGITVLKQRLTAETLRGRDSATLQELARAVGKEFPLQQLQQDSDALQAFSDVIVTLVRAAIDAFDTATLKKTAPSYSYYGARTTNSPSDHMLALVKFCFELGAKSQCQRLLLRFVPPPAGSNVARHVSDVLAPFLPMLQKYLVSKRLDFQTDPYKMFAAAVIKAFAEKVMGQKPHEIVPAAKLQTIGCDGCPECVELKAFFCSDKQTVSFSRVQGIRTHLERQLAVTRSWGVVWETIKVRSPHTLEITKPASMAAIGLWSANSQTGKTLLHVLGDPSTQMRILGADYHWVHARIHGNAMPLRNTTNTQNALKRTPADVQLSNPAAKKRRVQ</sequence>
<proteinExistence type="predicted"/>